<evidence type="ECO:0000256" key="3">
    <source>
        <dbReference type="ARBA" id="ARBA00022801"/>
    </source>
</evidence>
<evidence type="ECO:0000259" key="7">
    <source>
        <dbReference type="Pfam" id="PF01435"/>
    </source>
</evidence>
<keyword evidence="2" id="KW-0479">Metal-binding</keyword>
<accession>H8KVC7</accession>
<comment type="cofactor">
    <cofactor evidence="6">
        <name>Zn(2+)</name>
        <dbReference type="ChEBI" id="CHEBI:29105"/>
    </cofactor>
    <text evidence="6">Binds 1 zinc ion per subunit.</text>
</comment>
<sequence length="404" mass="46864">MLTALSYHLKVRDYFKQQSKTWTFFREAKNKEEQLKEFKTQLLKSSYKYNAETDSLIYDKVNFAKQQLGLDHLPVTVYQAEFSDERNASIIYVDNEAHIVFSGAITKLLNDEELLAIIAHELTHVKLFQLFDGELEIANRIINAIANNYNSDPAYFETARLFKLYTEIFCDRGSYTVVQNRAPIITALVKIATGVESVNADSFLKQADEIFQLNDLTKADTFSHPENFIRAKALQLWHEQKEGAEVAISRIIEGQTDLDKLDIFKQVELANFTRKFLQLFLKPKWFQSSTIIALARQYFADFSLDENAVLNESILAITDTKNISIKEYLSYVLFDFSSADGSLEEIPRGWAFQFSEDLQLRDEFESIVKKELKMSDKKMQLYKLEVLKAYYEVKENEGEQIYSE</sequence>
<name>H8KVC7_SOLCM</name>
<evidence type="ECO:0000256" key="6">
    <source>
        <dbReference type="RuleBase" id="RU003983"/>
    </source>
</evidence>
<dbReference type="InterPro" id="IPR001915">
    <property type="entry name" value="Peptidase_M48"/>
</dbReference>
<evidence type="ECO:0000313" key="9">
    <source>
        <dbReference type="Proteomes" id="UP000007590"/>
    </source>
</evidence>
<evidence type="ECO:0000256" key="4">
    <source>
        <dbReference type="ARBA" id="ARBA00022833"/>
    </source>
</evidence>
<dbReference type="HOGENOM" id="CLU_677824_0_0_10"/>
<dbReference type="KEGG" id="scn:Solca_1207"/>
<comment type="similarity">
    <text evidence="6">Belongs to the peptidase M48 family.</text>
</comment>
<dbReference type="GO" id="GO:0006508">
    <property type="term" value="P:proteolysis"/>
    <property type="evidence" value="ECO:0007669"/>
    <property type="project" value="UniProtKB-KW"/>
</dbReference>
<dbReference type="Proteomes" id="UP000007590">
    <property type="component" value="Chromosome"/>
</dbReference>
<dbReference type="STRING" id="929556.Solca_1207"/>
<evidence type="ECO:0000256" key="5">
    <source>
        <dbReference type="ARBA" id="ARBA00023049"/>
    </source>
</evidence>
<keyword evidence="9" id="KW-1185">Reference proteome</keyword>
<keyword evidence="1 6" id="KW-0645">Protease</keyword>
<dbReference type="OrthoDB" id="271491at2"/>
<dbReference type="GO" id="GO:0004222">
    <property type="term" value="F:metalloendopeptidase activity"/>
    <property type="evidence" value="ECO:0007669"/>
    <property type="project" value="InterPro"/>
</dbReference>
<evidence type="ECO:0000313" key="8">
    <source>
        <dbReference type="EMBL" id="AFD06307.1"/>
    </source>
</evidence>
<organism evidence="8 9">
    <name type="scientific">Solitalea canadensis (strain ATCC 29591 / DSM 3403 / JCM 21819 / LMG 8368 / NBRC 15130 / NCIMB 12057 / USAM 9D)</name>
    <name type="common">Flexibacter canadensis</name>
    <dbReference type="NCBI Taxonomy" id="929556"/>
    <lineage>
        <taxon>Bacteria</taxon>
        <taxon>Pseudomonadati</taxon>
        <taxon>Bacteroidota</taxon>
        <taxon>Sphingobacteriia</taxon>
        <taxon>Sphingobacteriales</taxon>
        <taxon>Sphingobacteriaceae</taxon>
        <taxon>Solitalea</taxon>
    </lineage>
</organism>
<keyword evidence="4 6" id="KW-0862">Zinc</keyword>
<dbReference type="Gene3D" id="3.30.2010.10">
    <property type="entry name" value="Metalloproteases ('zincins'), catalytic domain"/>
    <property type="match status" value="1"/>
</dbReference>
<evidence type="ECO:0000256" key="2">
    <source>
        <dbReference type="ARBA" id="ARBA00022723"/>
    </source>
</evidence>
<evidence type="ECO:0000256" key="1">
    <source>
        <dbReference type="ARBA" id="ARBA00022670"/>
    </source>
</evidence>
<keyword evidence="5 6" id="KW-0482">Metalloprotease</keyword>
<dbReference type="Pfam" id="PF01435">
    <property type="entry name" value="Peptidase_M48"/>
    <property type="match status" value="1"/>
</dbReference>
<proteinExistence type="inferred from homology"/>
<protein>
    <submittedName>
        <fullName evidence="8">Zn-dependent protease with chaperone function</fullName>
    </submittedName>
</protein>
<dbReference type="RefSeq" id="WP_014679534.1">
    <property type="nucleotide sequence ID" value="NC_017770.1"/>
</dbReference>
<gene>
    <name evidence="8" type="ordered locus">Solca_1207</name>
</gene>
<keyword evidence="3 6" id="KW-0378">Hydrolase</keyword>
<dbReference type="AlphaFoldDB" id="H8KVC7"/>
<reference evidence="8" key="1">
    <citation type="submission" date="2012-02" db="EMBL/GenBank/DDBJ databases">
        <title>The complete genome of Solitalea canadensis DSM 3403.</title>
        <authorList>
            <consortium name="US DOE Joint Genome Institute (JGI-PGF)"/>
            <person name="Lucas S."/>
            <person name="Copeland A."/>
            <person name="Lapidus A."/>
            <person name="Glavina del Rio T."/>
            <person name="Dalin E."/>
            <person name="Tice H."/>
            <person name="Bruce D."/>
            <person name="Goodwin L."/>
            <person name="Pitluck S."/>
            <person name="Peters L."/>
            <person name="Ovchinnikova G."/>
            <person name="Lu M."/>
            <person name="Kyrpides N."/>
            <person name="Mavromatis K."/>
            <person name="Ivanova N."/>
            <person name="Brettin T."/>
            <person name="Detter J.C."/>
            <person name="Han C."/>
            <person name="Larimer F."/>
            <person name="Land M."/>
            <person name="Hauser L."/>
            <person name="Markowitz V."/>
            <person name="Cheng J.-F."/>
            <person name="Hugenholtz P."/>
            <person name="Woyke T."/>
            <person name="Wu D."/>
            <person name="Spring S."/>
            <person name="Schroeder M."/>
            <person name="Kopitz M."/>
            <person name="Brambilla E."/>
            <person name="Klenk H.-P."/>
            <person name="Eisen J.A."/>
        </authorList>
    </citation>
    <scope>NUCLEOTIDE SEQUENCE</scope>
    <source>
        <strain evidence="8">DSM 3403</strain>
    </source>
</reference>
<dbReference type="EMBL" id="CP003349">
    <property type="protein sequence ID" value="AFD06307.1"/>
    <property type="molecule type" value="Genomic_DNA"/>
</dbReference>
<dbReference type="GO" id="GO:0046872">
    <property type="term" value="F:metal ion binding"/>
    <property type="evidence" value="ECO:0007669"/>
    <property type="project" value="UniProtKB-KW"/>
</dbReference>
<dbReference type="eggNOG" id="COG0501">
    <property type="taxonomic scope" value="Bacteria"/>
</dbReference>
<feature type="domain" description="Peptidase M48" evidence="7">
    <location>
        <begin position="66"/>
        <end position="126"/>
    </location>
</feature>